<dbReference type="PATRIC" id="fig|307121.4.peg.4151"/>
<reference evidence="2" key="1">
    <citation type="submission" date="2016-06" db="EMBL/GenBank/DDBJ databases">
        <authorList>
            <person name="Varghese N."/>
        </authorList>
    </citation>
    <scope>NUCLEOTIDE SEQUENCE [LARGE SCALE GENOMIC DNA]</scope>
    <source>
        <strain evidence="2">DSM 45344</strain>
    </source>
</reference>
<evidence type="ECO:0000313" key="2">
    <source>
        <dbReference type="Proteomes" id="UP000199393"/>
    </source>
</evidence>
<accession>A0A1C3N7E7</accession>
<dbReference type="Proteomes" id="UP000199393">
    <property type="component" value="Chromosome I"/>
</dbReference>
<dbReference type="STRING" id="307121.GA0070620_4061"/>
<dbReference type="EMBL" id="LT598496">
    <property type="protein sequence ID" value="SBV28515.1"/>
    <property type="molecule type" value="Genomic_DNA"/>
</dbReference>
<sequence length="68" mass="7675">MTDTIAETVDLLYNLDQEKLTIDQQIAFASALAALAQAERLDRIDERLRAIHQVLHTWVLRATVDGGR</sequence>
<dbReference type="RefSeq" id="WP_091593164.1">
    <property type="nucleotide sequence ID" value="NZ_JBHRWG010000004.1"/>
</dbReference>
<gene>
    <name evidence="1" type="ORF">GA0070620_4061</name>
</gene>
<evidence type="ECO:0000313" key="1">
    <source>
        <dbReference type="EMBL" id="SBV28515.1"/>
    </source>
</evidence>
<proteinExistence type="predicted"/>
<keyword evidence="2" id="KW-1185">Reference proteome</keyword>
<name>A0A1C3N7E7_9ACTN</name>
<dbReference type="AlphaFoldDB" id="A0A1C3N7E7"/>
<protein>
    <submittedName>
        <fullName evidence="1">Uncharacterized protein</fullName>
    </submittedName>
</protein>
<organism evidence="1 2">
    <name type="scientific">Micromonospora krabiensis</name>
    <dbReference type="NCBI Taxonomy" id="307121"/>
    <lineage>
        <taxon>Bacteria</taxon>
        <taxon>Bacillati</taxon>
        <taxon>Actinomycetota</taxon>
        <taxon>Actinomycetes</taxon>
        <taxon>Micromonosporales</taxon>
        <taxon>Micromonosporaceae</taxon>
        <taxon>Micromonospora</taxon>
    </lineage>
</organism>